<dbReference type="OrthoDB" id="4481209at2"/>
<gene>
    <name evidence="1" type="ORF">BAY60_01950</name>
</gene>
<proteinExistence type="predicted"/>
<comment type="caution">
    <text evidence="1">The sequence shown here is derived from an EMBL/GenBank/DDBJ whole genome shotgun (WGS) entry which is preliminary data.</text>
</comment>
<name>A0A2V4B7I3_9PSEU</name>
<organism evidence="1 2">
    <name type="scientific">Prauserella muralis</name>
    <dbReference type="NCBI Taxonomy" id="588067"/>
    <lineage>
        <taxon>Bacteria</taxon>
        <taxon>Bacillati</taxon>
        <taxon>Actinomycetota</taxon>
        <taxon>Actinomycetes</taxon>
        <taxon>Pseudonocardiales</taxon>
        <taxon>Pseudonocardiaceae</taxon>
        <taxon>Prauserella</taxon>
    </lineage>
</organism>
<accession>A0A2V4B7I3</accession>
<sequence>MAASPVPSPAAADRGSVTVEGALALCSLVVVFAFVLAGTAAVTGQLRCTDAAREAARLIARGQPALAAEAVRTLAPSGATLDVRGQGRTVAVTVRADPAGGLLPGVTVVASAHAELEPGVAGVSRDEPAEVGAGAPR</sequence>
<dbReference type="EMBL" id="MASW01000001">
    <property type="protein sequence ID" value="PXY31197.1"/>
    <property type="molecule type" value="Genomic_DNA"/>
</dbReference>
<keyword evidence="2" id="KW-1185">Reference proteome</keyword>
<dbReference type="NCBIfam" id="NF041390">
    <property type="entry name" value="TadE_Rv3655c"/>
    <property type="match status" value="1"/>
</dbReference>
<protein>
    <submittedName>
        <fullName evidence="1">Uncharacterized protein</fullName>
    </submittedName>
</protein>
<dbReference type="Proteomes" id="UP000249915">
    <property type="component" value="Unassembled WGS sequence"/>
</dbReference>
<reference evidence="1 2" key="1">
    <citation type="submission" date="2016-07" db="EMBL/GenBank/DDBJ databases">
        <title>Draft genome sequence of Prauserella muralis DSM 45305, isolated from a mould-covered wall in an indoor environment.</title>
        <authorList>
            <person name="Ruckert C."/>
            <person name="Albersmeier A."/>
            <person name="Jiang C.-L."/>
            <person name="Jiang Y."/>
            <person name="Kalinowski J."/>
            <person name="Schneider O."/>
            <person name="Winkler A."/>
            <person name="Zotchev S.B."/>
        </authorList>
    </citation>
    <scope>NUCLEOTIDE SEQUENCE [LARGE SCALE GENOMIC DNA]</scope>
    <source>
        <strain evidence="1 2">DSM 45305</strain>
    </source>
</reference>
<dbReference type="InterPro" id="IPR049790">
    <property type="entry name" value="Rv3655c/TadE"/>
</dbReference>
<dbReference type="RefSeq" id="WP_112279225.1">
    <property type="nucleotide sequence ID" value="NZ_MASW01000001.1"/>
</dbReference>
<evidence type="ECO:0000313" key="2">
    <source>
        <dbReference type="Proteomes" id="UP000249915"/>
    </source>
</evidence>
<evidence type="ECO:0000313" key="1">
    <source>
        <dbReference type="EMBL" id="PXY31197.1"/>
    </source>
</evidence>
<dbReference type="AlphaFoldDB" id="A0A2V4B7I3"/>